<accession>A0A4Q7L1Z9</accession>
<dbReference type="Pfam" id="PF20256">
    <property type="entry name" value="MoCoBD_2"/>
    <property type="match status" value="2"/>
</dbReference>
<evidence type="ECO:0000259" key="1">
    <source>
        <dbReference type="SMART" id="SM01008"/>
    </source>
</evidence>
<feature type="domain" description="Aldehyde oxidase/xanthine dehydrogenase a/b hammerhead" evidence="1">
    <location>
        <begin position="233"/>
        <end position="312"/>
    </location>
</feature>
<sequence length="773" mass="82620">MSDEPSADPTTAPRQVSRRSFVGYLLAGSTVVAAAEIGLGNTPSAEAALPTVAVPADIYDLTDAQGDAALPTQGLIKVQVNKDGTASFELPRAEVGQGIETAFAMIVAEELDLPVEKVHVTLAPARPELLMNQITGGSASIFVLFTPVRVAAAIARQALLRAAAIQLGSVVDRLRSKAGEIIAPDGRTLSYGELAEKAAGVDTTAIRVTLKDTSDFTVIGTRQRRLDARDAITGRKRYAMDLDVPGALPAMICRPPTLNGTVRAIRNAAEVKAMPGVTHVVTVPTGVAVRAKTFGQCIDAIRALKVDWNAGLVASASDESVLVELKRAELPLLVPSVPLLTKVRDFDFTFYFRSGSPLEPNCAVADVRADRATIWASAKVPVVAVQEIAGKLGLPMSKVRFNVVEGGGSFGRKLFHDGALEAARVSKACGAPVRLMWHRADEPRQGRQHPIATSRIRVAHLAGNILSFEQRHTSVVTDFKHGFGDVITATAARLPFGDVALSQAIFLLTQFVPYDFGLVTQTLTESNQHFNTSAVRNIYSPDVRAASELVIDQLAKETGKDPVVFRREHLRKPRVRRVLDKVVAEGKWGRPMPAGTAQGVAIHEEYKGASACLVEIDCRPETVNRPIRDGVGGPRVTKVVYAIDPGVAVNPLGLEAQMHGGIMDGIALALTASCHLEDGHFLEASWDNYPYTRQWNVPGDVKVFVMPSDNPPGGGGEAGVAAAFSAVACAYTRAVGALPKYFPINHKDPLFWEPKPFVPPVPASPTDGLEHLI</sequence>
<dbReference type="PIRSF" id="PIRSF036389">
    <property type="entry name" value="IOR_B"/>
    <property type="match status" value="1"/>
</dbReference>
<dbReference type="InterPro" id="IPR052516">
    <property type="entry name" value="N-heterocyclic_Hydroxylase"/>
</dbReference>
<dbReference type="Proteomes" id="UP000294257">
    <property type="component" value="Unassembled WGS sequence"/>
</dbReference>
<dbReference type="GO" id="GO:0016491">
    <property type="term" value="F:oxidoreductase activity"/>
    <property type="evidence" value="ECO:0007669"/>
    <property type="project" value="InterPro"/>
</dbReference>
<name>A0A4Q7L1Z9_9PSEU</name>
<dbReference type="InterPro" id="IPR006311">
    <property type="entry name" value="TAT_signal"/>
</dbReference>
<dbReference type="EMBL" id="SGWQ01000002">
    <property type="protein sequence ID" value="RZS43144.1"/>
    <property type="molecule type" value="Genomic_DNA"/>
</dbReference>
<comment type="caution">
    <text evidence="2">The sequence shown here is derived from an EMBL/GenBank/DDBJ whole genome shotgun (WGS) entry which is preliminary data.</text>
</comment>
<dbReference type="SUPFAM" id="SSF56003">
    <property type="entry name" value="Molybdenum cofactor-binding domain"/>
    <property type="match status" value="2"/>
</dbReference>
<organism evidence="2 3">
    <name type="scientific">Herbihabitans rhizosphaerae</name>
    <dbReference type="NCBI Taxonomy" id="1872711"/>
    <lineage>
        <taxon>Bacteria</taxon>
        <taxon>Bacillati</taxon>
        <taxon>Actinomycetota</taxon>
        <taxon>Actinomycetes</taxon>
        <taxon>Pseudonocardiales</taxon>
        <taxon>Pseudonocardiaceae</taxon>
        <taxon>Herbihabitans</taxon>
    </lineage>
</organism>
<dbReference type="InterPro" id="IPR046867">
    <property type="entry name" value="AldOxase/xan_DH_MoCoBD2"/>
</dbReference>
<dbReference type="Gene3D" id="3.30.365.10">
    <property type="entry name" value="Aldehyde oxidase/xanthine dehydrogenase, molybdopterin binding domain"/>
    <property type="match status" value="4"/>
</dbReference>
<gene>
    <name evidence="2" type="ORF">EV193_102120</name>
</gene>
<dbReference type="InterPro" id="IPR000674">
    <property type="entry name" value="Ald_Oxase/Xan_DH_a/b"/>
</dbReference>
<dbReference type="InterPro" id="IPR012368">
    <property type="entry name" value="OxRdtase_Mopterin-bd_su_IorB"/>
</dbReference>
<proteinExistence type="predicted"/>
<dbReference type="PROSITE" id="PS51318">
    <property type="entry name" value="TAT"/>
    <property type="match status" value="1"/>
</dbReference>
<dbReference type="RefSeq" id="WP_130343029.1">
    <property type="nucleotide sequence ID" value="NZ_SGWQ01000002.1"/>
</dbReference>
<dbReference type="AlphaFoldDB" id="A0A4Q7L1Z9"/>
<reference evidence="2 3" key="1">
    <citation type="submission" date="2019-02" db="EMBL/GenBank/DDBJ databases">
        <title>Genomic Encyclopedia of Type Strains, Phase IV (KMG-IV): sequencing the most valuable type-strain genomes for metagenomic binning, comparative biology and taxonomic classification.</title>
        <authorList>
            <person name="Goeker M."/>
        </authorList>
    </citation>
    <scope>NUCLEOTIDE SEQUENCE [LARGE SCALE GENOMIC DNA]</scope>
    <source>
        <strain evidence="2 3">DSM 101727</strain>
    </source>
</reference>
<dbReference type="OrthoDB" id="9767994at2"/>
<evidence type="ECO:0000313" key="3">
    <source>
        <dbReference type="Proteomes" id="UP000294257"/>
    </source>
</evidence>
<dbReference type="SMART" id="SM01008">
    <property type="entry name" value="Ald_Xan_dh_C"/>
    <property type="match status" value="1"/>
</dbReference>
<keyword evidence="3" id="KW-1185">Reference proteome</keyword>
<dbReference type="Gene3D" id="3.90.1170.50">
    <property type="entry name" value="Aldehyde oxidase/xanthine dehydrogenase, a/b hammerhead"/>
    <property type="match status" value="1"/>
</dbReference>
<dbReference type="InterPro" id="IPR037165">
    <property type="entry name" value="AldOxase/xan_DH_Mopterin-bd_sf"/>
</dbReference>
<dbReference type="PANTHER" id="PTHR47495:SF1">
    <property type="entry name" value="BLL3820 PROTEIN"/>
    <property type="match status" value="1"/>
</dbReference>
<protein>
    <submittedName>
        <fullName evidence="2">Isoquinoline 1-oxidoreductase beta subunit</fullName>
    </submittedName>
</protein>
<dbReference type="Pfam" id="PF02738">
    <property type="entry name" value="MoCoBD_1"/>
    <property type="match status" value="1"/>
</dbReference>
<evidence type="ECO:0000313" key="2">
    <source>
        <dbReference type="EMBL" id="RZS43144.1"/>
    </source>
</evidence>
<dbReference type="InterPro" id="IPR008274">
    <property type="entry name" value="AldOxase/xan_DH_MoCoBD1"/>
</dbReference>
<dbReference type="PANTHER" id="PTHR47495">
    <property type="entry name" value="ALDEHYDE DEHYDROGENASE"/>
    <property type="match status" value="1"/>
</dbReference>